<dbReference type="KEGG" id="ndv:NDEV_0076"/>
<gene>
    <name evidence="3" type="ORF">NDEV_0076</name>
</gene>
<sequence>MTRHPKKKEDEDPNVDDNTKDNPTGMPSQTEESRIKGGLDKLFWLRVGLGVLAGALSAIIGSGSTFSIESSRIGLGFGIMIILFIVSYAAAKSMRIPIAASEKKKLITTGYGSYFLMFIFCWILVNTLIHPDVGIATVR</sequence>
<feature type="compositionally biased region" description="Polar residues" evidence="1">
    <location>
        <begin position="21"/>
        <end position="30"/>
    </location>
</feature>
<evidence type="ECO:0000313" key="3">
    <source>
        <dbReference type="EMBL" id="CUR50841.1"/>
    </source>
</evidence>
<dbReference type="AlphaFoldDB" id="A0A128A0H2"/>
<feature type="transmembrane region" description="Helical" evidence="2">
    <location>
        <begin position="43"/>
        <end position="61"/>
    </location>
</feature>
<proteinExistence type="predicted"/>
<dbReference type="Proteomes" id="UP000196239">
    <property type="component" value="Chromosome 1"/>
</dbReference>
<protein>
    <submittedName>
        <fullName evidence="3">Uncharacterized protein</fullName>
    </submittedName>
</protein>
<evidence type="ECO:0000313" key="4">
    <source>
        <dbReference type="Proteomes" id="UP000196239"/>
    </source>
</evidence>
<reference evidence="4" key="1">
    <citation type="submission" date="2015-10" db="EMBL/GenBank/DDBJ databases">
        <authorList>
            <person name="Lehtovirta-Morley L.E."/>
            <person name="Vieille C."/>
        </authorList>
    </citation>
    <scope>NUCLEOTIDE SEQUENCE [LARGE SCALE GENOMIC DNA]</scope>
</reference>
<feature type="region of interest" description="Disordered" evidence="1">
    <location>
        <begin position="1"/>
        <end position="34"/>
    </location>
</feature>
<keyword evidence="2" id="KW-1133">Transmembrane helix</keyword>
<evidence type="ECO:0000256" key="2">
    <source>
        <dbReference type="SAM" id="Phobius"/>
    </source>
</evidence>
<name>A0A128A0H2_9ARCH</name>
<feature type="transmembrane region" description="Helical" evidence="2">
    <location>
        <begin position="111"/>
        <end position="129"/>
    </location>
</feature>
<keyword evidence="4" id="KW-1185">Reference proteome</keyword>
<organism evidence="3 4">
    <name type="scientific">Nitrosotalea devaniterrae</name>
    <dbReference type="NCBI Taxonomy" id="1078905"/>
    <lineage>
        <taxon>Archaea</taxon>
        <taxon>Nitrososphaerota</taxon>
        <taxon>Nitrososphaeria</taxon>
        <taxon>Nitrosotaleales</taxon>
        <taxon>Nitrosotaleaceae</taxon>
        <taxon>Nitrosotalea</taxon>
    </lineage>
</organism>
<evidence type="ECO:0000256" key="1">
    <source>
        <dbReference type="SAM" id="MobiDB-lite"/>
    </source>
</evidence>
<feature type="transmembrane region" description="Helical" evidence="2">
    <location>
        <begin position="73"/>
        <end position="91"/>
    </location>
</feature>
<keyword evidence="2" id="KW-0812">Transmembrane</keyword>
<accession>A0A128A0H2</accession>
<dbReference type="EMBL" id="LN890280">
    <property type="protein sequence ID" value="CUR50841.1"/>
    <property type="molecule type" value="Genomic_DNA"/>
</dbReference>
<keyword evidence="2" id="KW-0472">Membrane</keyword>